<evidence type="ECO:0000256" key="1">
    <source>
        <dbReference type="ARBA" id="ARBA00022806"/>
    </source>
</evidence>
<reference evidence="5" key="1">
    <citation type="journal article" date="2023" name="Mol. Phylogenet. Evol.">
        <title>Genome-scale phylogeny and comparative genomics of the fungal order Sordariales.</title>
        <authorList>
            <person name="Hensen N."/>
            <person name="Bonometti L."/>
            <person name="Westerberg I."/>
            <person name="Brannstrom I.O."/>
            <person name="Guillou S."/>
            <person name="Cros-Aarteil S."/>
            <person name="Calhoun S."/>
            <person name="Haridas S."/>
            <person name="Kuo A."/>
            <person name="Mondo S."/>
            <person name="Pangilinan J."/>
            <person name="Riley R."/>
            <person name="LaButti K."/>
            <person name="Andreopoulos B."/>
            <person name="Lipzen A."/>
            <person name="Chen C."/>
            <person name="Yan M."/>
            <person name="Daum C."/>
            <person name="Ng V."/>
            <person name="Clum A."/>
            <person name="Steindorff A."/>
            <person name="Ohm R.A."/>
            <person name="Martin F."/>
            <person name="Silar P."/>
            <person name="Natvig D.O."/>
            <person name="Lalanne C."/>
            <person name="Gautier V."/>
            <person name="Ament-Velasquez S.L."/>
            <person name="Kruys A."/>
            <person name="Hutchinson M.I."/>
            <person name="Powell A.J."/>
            <person name="Barry K."/>
            <person name="Miller A.N."/>
            <person name="Grigoriev I.V."/>
            <person name="Debuchy R."/>
            <person name="Gladieux P."/>
            <person name="Hiltunen Thoren M."/>
            <person name="Johannesson H."/>
        </authorList>
    </citation>
    <scope>NUCLEOTIDE SEQUENCE</scope>
    <source>
        <strain evidence="5">CBS 118394</strain>
    </source>
</reference>
<reference evidence="5" key="2">
    <citation type="submission" date="2023-06" db="EMBL/GenBank/DDBJ databases">
        <authorList>
            <consortium name="Lawrence Berkeley National Laboratory"/>
            <person name="Haridas S."/>
            <person name="Hensen N."/>
            <person name="Bonometti L."/>
            <person name="Westerberg I."/>
            <person name="Brannstrom I.O."/>
            <person name="Guillou S."/>
            <person name="Cros-Aarteil S."/>
            <person name="Calhoun S."/>
            <person name="Kuo A."/>
            <person name="Mondo S."/>
            <person name="Pangilinan J."/>
            <person name="Riley R."/>
            <person name="Labutti K."/>
            <person name="Andreopoulos B."/>
            <person name="Lipzen A."/>
            <person name="Chen C."/>
            <person name="Yanf M."/>
            <person name="Daum C."/>
            <person name="Ng V."/>
            <person name="Clum A."/>
            <person name="Steindorff A."/>
            <person name="Ohm R."/>
            <person name="Martin F."/>
            <person name="Silar P."/>
            <person name="Natvig D."/>
            <person name="Lalanne C."/>
            <person name="Gautier V."/>
            <person name="Ament-Velasquez S.L."/>
            <person name="Kruys A."/>
            <person name="Hutchinson M.I."/>
            <person name="Powell A.J."/>
            <person name="Barry K."/>
            <person name="Miller A.N."/>
            <person name="Grigoriev I.V."/>
            <person name="Debuchy R."/>
            <person name="Gladieux P."/>
            <person name="Thoren M.H."/>
            <person name="Johannesson H."/>
        </authorList>
    </citation>
    <scope>NUCLEOTIDE SEQUENCE</scope>
    <source>
        <strain evidence="5">CBS 118394</strain>
    </source>
</reference>
<dbReference type="InterPro" id="IPR047187">
    <property type="entry name" value="SF1_C_Upf1"/>
</dbReference>
<feature type="domain" description="DNA2/NAM7 helicase helicase" evidence="3">
    <location>
        <begin position="256"/>
        <end position="327"/>
    </location>
</feature>
<dbReference type="GO" id="GO:0005829">
    <property type="term" value="C:cytosol"/>
    <property type="evidence" value="ECO:0007669"/>
    <property type="project" value="TreeGrafter"/>
</dbReference>
<evidence type="ECO:0000259" key="4">
    <source>
        <dbReference type="Pfam" id="PF13087"/>
    </source>
</evidence>
<proteinExistence type="predicted"/>
<dbReference type="GO" id="GO:0016787">
    <property type="term" value="F:hydrolase activity"/>
    <property type="evidence" value="ECO:0007669"/>
    <property type="project" value="UniProtKB-KW"/>
</dbReference>
<accession>A0AAE0HVG9</accession>
<keyword evidence="1" id="KW-0067">ATP-binding</keyword>
<dbReference type="PANTHER" id="PTHR10887:SF322">
    <property type="entry name" value="HELICASE MOV-10"/>
    <property type="match status" value="1"/>
</dbReference>
<dbReference type="SUPFAM" id="SSF52540">
    <property type="entry name" value="P-loop containing nucleoside triphosphate hydrolases"/>
    <property type="match status" value="1"/>
</dbReference>
<dbReference type="InterPro" id="IPR045055">
    <property type="entry name" value="DNA2/NAM7-like"/>
</dbReference>
<feature type="domain" description="DNA2/NAM7 helicase-like C-terminal" evidence="4">
    <location>
        <begin position="537"/>
        <end position="710"/>
    </location>
</feature>
<name>A0AAE0HVG9_9PEZI</name>
<dbReference type="InterPro" id="IPR027417">
    <property type="entry name" value="P-loop_NTPase"/>
</dbReference>
<keyword evidence="5" id="KW-0378">Hydrolase</keyword>
<dbReference type="InterPro" id="IPR041679">
    <property type="entry name" value="DNA2/NAM7-like_C"/>
</dbReference>
<sequence length="750" mass="83877">MSEPAATRPRKPRTKAKKARRRARPRVHKAGTGSGHLSQSKPLSPVRPRHSQGLSSPISDLALAFGSTIHSHLMQERKAQRKEITSYFRLLPGRVKSKPGEPARVIIGVPGLRRGIPYLEEGDFVCLRQSHHPLDLVYEASVTAVLLAEEEFALCVVDLPADTTHASEIRQTNGTTSYTCRFNVRFPLAMQGPDAMLDVIGRIQDRVLEAKNATSQRSSQCPNWWQSILFPTTADLDDQANQHGTKFDSKFFSGVLSDEEKRAVKDICSHHHRVVPYLISGPPGTGRSTTIVEAALQLIFKVDGMSHILICAASDKAADDLTERLWEWLHPDQMLRLSNRLRPSNGIAPALLPYCKFGCQFVLLKTYKVMVTTYHDAALLMYSSMTNSDLPAVKEGQRTDAIPLAQVPIPPRGHHQRRKRPLKRIRLHWNTLLMDDAEQVIEPATYLPLYVVAPPAQPPSLVYHPLVVIAGDEHLLTPRTTLSPSPLQISLFARLFALPAFADHPRARKFTHRNPVDPAALALRPPLTPFSNLTEHNPRAHPAIVAIRSQLFYSDTLKATPWPTLPDECKLLIWSWWRDPWANNGTSSSRDGEGARLRRKTRWPVLFYDNLSQDTLDRDGRNRFNEHEAQLACDYASDLVQSHLVPAERIAILSPFKRQVQKIFEMTAAADRYGDLLQGVRVGTTETFHRNEGLVVILCVTRSSSEGRGGRSGAWLGHCAAAKRAERCAYYGPIRVDYNWEQGGACAQGS</sequence>
<comment type="caution">
    <text evidence="5">The sequence shown here is derived from an EMBL/GenBank/DDBJ whole genome shotgun (WGS) entry which is preliminary data.</text>
</comment>
<evidence type="ECO:0000259" key="3">
    <source>
        <dbReference type="Pfam" id="PF13086"/>
    </source>
</evidence>
<organism evidence="5 6">
    <name type="scientific">Apodospora peruviana</name>
    <dbReference type="NCBI Taxonomy" id="516989"/>
    <lineage>
        <taxon>Eukaryota</taxon>
        <taxon>Fungi</taxon>
        <taxon>Dikarya</taxon>
        <taxon>Ascomycota</taxon>
        <taxon>Pezizomycotina</taxon>
        <taxon>Sordariomycetes</taxon>
        <taxon>Sordariomycetidae</taxon>
        <taxon>Sordariales</taxon>
        <taxon>Lasiosphaeriaceae</taxon>
        <taxon>Apodospora</taxon>
    </lineage>
</organism>
<feature type="region of interest" description="Disordered" evidence="2">
    <location>
        <begin position="1"/>
        <end position="54"/>
    </location>
</feature>
<dbReference type="Pfam" id="PF13086">
    <property type="entry name" value="AAA_11"/>
    <property type="match status" value="1"/>
</dbReference>
<evidence type="ECO:0000313" key="5">
    <source>
        <dbReference type="EMBL" id="KAK3313657.1"/>
    </source>
</evidence>
<keyword evidence="1" id="KW-0347">Helicase</keyword>
<dbReference type="GO" id="GO:0004386">
    <property type="term" value="F:helicase activity"/>
    <property type="evidence" value="ECO:0007669"/>
    <property type="project" value="InterPro"/>
</dbReference>
<keyword evidence="6" id="KW-1185">Reference proteome</keyword>
<gene>
    <name evidence="5" type="ORF">B0H66DRAFT_594513</name>
</gene>
<dbReference type="EMBL" id="JAUEDM010000007">
    <property type="protein sequence ID" value="KAK3313657.1"/>
    <property type="molecule type" value="Genomic_DNA"/>
</dbReference>
<keyword evidence="1" id="KW-0547">Nucleotide-binding</keyword>
<dbReference type="Gene3D" id="3.40.50.300">
    <property type="entry name" value="P-loop containing nucleotide triphosphate hydrolases"/>
    <property type="match status" value="2"/>
</dbReference>
<feature type="compositionally biased region" description="Basic residues" evidence="2">
    <location>
        <begin position="8"/>
        <end position="29"/>
    </location>
</feature>
<protein>
    <submittedName>
        <fullName evidence="5">P-loop containing nucleoside triphosphate hydrolase protein</fullName>
    </submittedName>
</protein>
<dbReference type="Pfam" id="PF13087">
    <property type="entry name" value="AAA_12"/>
    <property type="match status" value="1"/>
</dbReference>
<dbReference type="PANTHER" id="PTHR10887">
    <property type="entry name" value="DNA2/NAM7 HELICASE FAMILY"/>
    <property type="match status" value="1"/>
</dbReference>
<evidence type="ECO:0000313" key="6">
    <source>
        <dbReference type="Proteomes" id="UP001283341"/>
    </source>
</evidence>
<dbReference type="GO" id="GO:0035194">
    <property type="term" value="P:regulatory ncRNA-mediated post-transcriptional gene silencing"/>
    <property type="evidence" value="ECO:0007669"/>
    <property type="project" value="TreeGrafter"/>
</dbReference>
<dbReference type="Proteomes" id="UP001283341">
    <property type="component" value="Unassembled WGS sequence"/>
</dbReference>
<dbReference type="CDD" id="cd18808">
    <property type="entry name" value="SF1_C_Upf1"/>
    <property type="match status" value="1"/>
</dbReference>
<evidence type="ECO:0000256" key="2">
    <source>
        <dbReference type="SAM" id="MobiDB-lite"/>
    </source>
</evidence>
<dbReference type="InterPro" id="IPR041677">
    <property type="entry name" value="DNA2/NAM7_AAA_11"/>
</dbReference>
<dbReference type="AlphaFoldDB" id="A0AAE0HVG9"/>